<name>A0AA86RL45_9FABA</name>
<feature type="compositionally biased region" description="Gly residues" evidence="1">
    <location>
        <begin position="38"/>
        <end position="58"/>
    </location>
</feature>
<dbReference type="Gramene" id="rna-AYBTSS11_LOCUS460">
    <property type="protein sequence ID" value="CAJ1794212.1"/>
    <property type="gene ID" value="gene-AYBTSS11_LOCUS460"/>
</dbReference>
<sequence length="114" mass="12174">MAGTLLLRRKDQLIEASNTRGRFIPGRAPGYRGDGARGRGNYGNGRNYGRGDFNGRGDYGYRNGNRGGFSSRGGDGYQRNDHHMGPHGGRMNRPGGAAANPPFKPNGVRVPASA</sequence>
<keyword evidence="3" id="KW-1185">Reference proteome</keyword>
<reference evidence="2" key="1">
    <citation type="submission" date="2023-10" db="EMBL/GenBank/DDBJ databases">
        <authorList>
            <person name="Domelevo Entfellner J.-B."/>
        </authorList>
    </citation>
    <scope>NUCLEOTIDE SEQUENCE</scope>
</reference>
<dbReference type="Proteomes" id="UP001189624">
    <property type="component" value="Chromosome 1"/>
</dbReference>
<protein>
    <submittedName>
        <fullName evidence="2">Uncharacterized protein</fullName>
    </submittedName>
</protein>
<proteinExistence type="predicted"/>
<dbReference type="EMBL" id="OY731398">
    <property type="protein sequence ID" value="CAJ1794212.1"/>
    <property type="molecule type" value="Genomic_DNA"/>
</dbReference>
<evidence type="ECO:0000256" key="1">
    <source>
        <dbReference type="SAM" id="MobiDB-lite"/>
    </source>
</evidence>
<evidence type="ECO:0000313" key="3">
    <source>
        <dbReference type="Proteomes" id="UP001189624"/>
    </source>
</evidence>
<accession>A0AA86RL45</accession>
<dbReference type="AlphaFoldDB" id="A0AA86RL45"/>
<organism evidence="2 3">
    <name type="scientific">Sphenostylis stenocarpa</name>
    <dbReference type="NCBI Taxonomy" id="92480"/>
    <lineage>
        <taxon>Eukaryota</taxon>
        <taxon>Viridiplantae</taxon>
        <taxon>Streptophyta</taxon>
        <taxon>Embryophyta</taxon>
        <taxon>Tracheophyta</taxon>
        <taxon>Spermatophyta</taxon>
        <taxon>Magnoliopsida</taxon>
        <taxon>eudicotyledons</taxon>
        <taxon>Gunneridae</taxon>
        <taxon>Pentapetalae</taxon>
        <taxon>rosids</taxon>
        <taxon>fabids</taxon>
        <taxon>Fabales</taxon>
        <taxon>Fabaceae</taxon>
        <taxon>Papilionoideae</taxon>
        <taxon>50 kb inversion clade</taxon>
        <taxon>NPAAA clade</taxon>
        <taxon>indigoferoid/millettioid clade</taxon>
        <taxon>Phaseoleae</taxon>
        <taxon>Sphenostylis</taxon>
    </lineage>
</organism>
<feature type="compositionally biased region" description="Gly residues" evidence="1">
    <location>
        <begin position="65"/>
        <end position="76"/>
    </location>
</feature>
<evidence type="ECO:0000313" key="2">
    <source>
        <dbReference type="EMBL" id="CAJ1794212.1"/>
    </source>
</evidence>
<gene>
    <name evidence="2" type="ORF">AYBTSS11_LOCUS460</name>
</gene>
<feature type="region of interest" description="Disordered" evidence="1">
    <location>
        <begin position="18"/>
        <end position="114"/>
    </location>
</feature>